<keyword evidence="1" id="KW-0472">Membrane</keyword>
<organism evidence="2 3">
    <name type="scientific">Rothia amarae</name>
    <dbReference type="NCBI Taxonomy" id="169480"/>
    <lineage>
        <taxon>Bacteria</taxon>
        <taxon>Bacillati</taxon>
        <taxon>Actinomycetota</taxon>
        <taxon>Actinomycetes</taxon>
        <taxon>Micrococcales</taxon>
        <taxon>Micrococcaceae</taxon>
        <taxon>Rothia</taxon>
    </lineage>
</organism>
<accession>A0A7H2BKK8</accession>
<keyword evidence="1" id="KW-1133">Transmembrane helix</keyword>
<keyword evidence="3" id="KW-1185">Reference proteome</keyword>
<gene>
    <name evidence="2" type="ORF">IDM48_01815</name>
</gene>
<dbReference type="RefSeq" id="WP_068172109.1">
    <property type="nucleotide sequence ID" value="NZ_CP061538.1"/>
</dbReference>
<name>A0A7H2BKK8_9MICC</name>
<reference evidence="2 3" key="1">
    <citation type="submission" date="2020-09" db="EMBL/GenBank/DDBJ databases">
        <title>Investigation of environmental microbe.</title>
        <authorList>
            <person name="Ou Y."/>
            <person name="Kang Q."/>
        </authorList>
    </citation>
    <scope>NUCLEOTIDE SEQUENCE [LARGE SCALE GENOMIC DNA]</scope>
    <source>
        <strain evidence="2 3">KJZ-9</strain>
    </source>
</reference>
<sequence>MLKELFSSVGGSGNRSARGFLLLVILLFIPSAAIWFFYRSLFQADASIAGMIALSAITAWLWAYLIGYGEDQHTAEITE</sequence>
<dbReference type="Proteomes" id="UP000516421">
    <property type="component" value="Chromosome"/>
</dbReference>
<evidence type="ECO:0000256" key="1">
    <source>
        <dbReference type="SAM" id="Phobius"/>
    </source>
</evidence>
<keyword evidence="1" id="KW-0812">Transmembrane</keyword>
<dbReference type="KEGG" id="rama:IDM48_01815"/>
<feature type="transmembrane region" description="Helical" evidence="1">
    <location>
        <begin position="44"/>
        <end position="65"/>
    </location>
</feature>
<dbReference type="EMBL" id="CP061538">
    <property type="protein sequence ID" value="QNV40204.1"/>
    <property type="molecule type" value="Genomic_DNA"/>
</dbReference>
<protein>
    <submittedName>
        <fullName evidence="2">Uncharacterized protein</fullName>
    </submittedName>
</protein>
<proteinExistence type="predicted"/>
<evidence type="ECO:0000313" key="3">
    <source>
        <dbReference type="Proteomes" id="UP000516421"/>
    </source>
</evidence>
<feature type="transmembrane region" description="Helical" evidence="1">
    <location>
        <begin position="20"/>
        <end position="38"/>
    </location>
</feature>
<evidence type="ECO:0000313" key="2">
    <source>
        <dbReference type="EMBL" id="QNV40204.1"/>
    </source>
</evidence>
<dbReference type="AlphaFoldDB" id="A0A7H2BKK8"/>